<proteinExistence type="predicted"/>
<dbReference type="AlphaFoldDB" id="A0A9P6T830"/>
<evidence type="ECO:0000313" key="2">
    <source>
        <dbReference type="EMBL" id="KAG0142581.1"/>
    </source>
</evidence>
<name>A0A9P6T830_9BASI</name>
<feature type="transmembrane region" description="Helical" evidence="1">
    <location>
        <begin position="20"/>
        <end position="40"/>
    </location>
</feature>
<keyword evidence="1" id="KW-0812">Transmembrane</keyword>
<accession>A0A9P6T830</accession>
<dbReference type="Proteomes" id="UP000886653">
    <property type="component" value="Unassembled WGS sequence"/>
</dbReference>
<evidence type="ECO:0000313" key="3">
    <source>
        <dbReference type="Proteomes" id="UP000886653"/>
    </source>
</evidence>
<comment type="caution">
    <text evidence="2">The sequence shown here is derived from an EMBL/GenBank/DDBJ whole genome shotgun (WGS) entry which is preliminary data.</text>
</comment>
<keyword evidence="1" id="KW-0472">Membrane</keyword>
<keyword evidence="1" id="KW-1133">Transmembrane helix</keyword>
<organism evidence="2 3">
    <name type="scientific">Cronartium quercuum f. sp. fusiforme G11</name>
    <dbReference type="NCBI Taxonomy" id="708437"/>
    <lineage>
        <taxon>Eukaryota</taxon>
        <taxon>Fungi</taxon>
        <taxon>Dikarya</taxon>
        <taxon>Basidiomycota</taxon>
        <taxon>Pucciniomycotina</taxon>
        <taxon>Pucciniomycetes</taxon>
        <taxon>Pucciniales</taxon>
        <taxon>Coleosporiaceae</taxon>
        <taxon>Cronartium</taxon>
    </lineage>
</organism>
<evidence type="ECO:0000256" key="1">
    <source>
        <dbReference type="SAM" id="Phobius"/>
    </source>
</evidence>
<keyword evidence="3" id="KW-1185">Reference proteome</keyword>
<protein>
    <submittedName>
        <fullName evidence="2">Uncharacterized protein</fullName>
    </submittedName>
</protein>
<reference evidence="2" key="1">
    <citation type="submission" date="2013-11" db="EMBL/GenBank/DDBJ databases">
        <title>Genome sequence of the fusiform rust pathogen reveals effectors for host alternation and coevolution with pine.</title>
        <authorList>
            <consortium name="DOE Joint Genome Institute"/>
            <person name="Smith K."/>
            <person name="Pendleton A."/>
            <person name="Kubisiak T."/>
            <person name="Anderson C."/>
            <person name="Salamov A."/>
            <person name="Aerts A."/>
            <person name="Riley R."/>
            <person name="Clum A."/>
            <person name="Lindquist E."/>
            <person name="Ence D."/>
            <person name="Campbell M."/>
            <person name="Kronenberg Z."/>
            <person name="Feau N."/>
            <person name="Dhillon B."/>
            <person name="Hamelin R."/>
            <person name="Burleigh J."/>
            <person name="Smith J."/>
            <person name="Yandell M."/>
            <person name="Nelson C."/>
            <person name="Grigoriev I."/>
            <person name="Davis J."/>
        </authorList>
    </citation>
    <scope>NUCLEOTIDE SEQUENCE</scope>
    <source>
        <strain evidence="2">G11</strain>
    </source>
</reference>
<gene>
    <name evidence="2" type="ORF">CROQUDRAFT_662369</name>
</gene>
<dbReference type="EMBL" id="MU167344">
    <property type="protein sequence ID" value="KAG0142581.1"/>
    <property type="molecule type" value="Genomic_DNA"/>
</dbReference>
<sequence length="67" mass="7190">MGSLGAWCQTILCSKKYFGWLAALILLGDTVLTGLIMRYVPCQYGSGLLLPSSETEGLIQAHDGLKS</sequence>